<feature type="signal peptide" evidence="1">
    <location>
        <begin position="1"/>
        <end position="19"/>
    </location>
</feature>
<feature type="domain" description="Endo-beta-1,2-glucanase SGL" evidence="2">
    <location>
        <begin position="71"/>
        <end position="518"/>
    </location>
</feature>
<dbReference type="Pfam" id="PF26157">
    <property type="entry name" value="SGL_GH162"/>
    <property type="match status" value="1"/>
</dbReference>
<dbReference type="AlphaFoldDB" id="A0A507BCL0"/>
<keyword evidence="4" id="KW-1185">Reference proteome</keyword>
<evidence type="ECO:0000313" key="4">
    <source>
        <dbReference type="Proteomes" id="UP000319257"/>
    </source>
</evidence>
<comment type="caution">
    <text evidence="3">The sequence shown here is derived from an EMBL/GenBank/DDBJ whole genome shotgun (WGS) entry which is preliminary data.</text>
</comment>
<proteinExistence type="predicted"/>
<feature type="chain" id="PRO_5021475339" description="Endo-beta-1,2-glucanase SGL domain-containing protein" evidence="1">
    <location>
        <begin position="20"/>
        <end position="523"/>
    </location>
</feature>
<name>A0A507BCL0_9PEZI</name>
<gene>
    <name evidence="3" type="ORF">E0L32_005260</name>
</gene>
<dbReference type="Proteomes" id="UP000319257">
    <property type="component" value="Unassembled WGS sequence"/>
</dbReference>
<keyword evidence="1" id="KW-0732">Signal</keyword>
<reference evidence="3 4" key="1">
    <citation type="submission" date="2019-06" db="EMBL/GenBank/DDBJ databases">
        <title>Draft genome sequence of the filamentous fungus Phialemoniopsis curvata isolated from diesel fuel.</title>
        <authorList>
            <person name="Varaljay V.A."/>
            <person name="Lyon W.J."/>
            <person name="Crouch A.L."/>
            <person name="Drake C.E."/>
            <person name="Hollomon J.M."/>
            <person name="Nadeau L.J."/>
            <person name="Nunn H.S."/>
            <person name="Stevenson B.S."/>
            <person name="Bojanowski C.L."/>
            <person name="Crookes-Goodson W.J."/>
        </authorList>
    </citation>
    <scope>NUCLEOTIDE SEQUENCE [LARGE SCALE GENOMIC DNA]</scope>
    <source>
        <strain evidence="3 4">D216</strain>
    </source>
</reference>
<dbReference type="OrthoDB" id="9981847at2759"/>
<evidence type="ECO:0000313" key="3">
    <source>
        <dbReference type="EMBL" id="TPX14568.1"/>
    </source>
</evidence>
<dbReference type="RefSeq" id="XP_030996279.1">
    <property type="nucleotide sequence ID" value="XM_031139762.1"/>
</dbReference>
<protein>
    <recommendedName>
        <fullName evidence="2">Endo-beta-1,2-glucanase SGL domain-containing protein</fullName>
    </recommendedName>
</protein>
<dbReference type="GeneID" id="41972707"/>
<evidence type="ECO:0000259" key="2">
    <source>
        <dbReference type="Pfam" id="PF26157"/>
    </source>
</evidence>
<accession>A0A507BCL0</accession>
<dbReference type="InterPro" id="IPR058773">
    <property type="entry name" value="SGL_GH162"/>
</dbReference>
<dbReference type="EMBL" id="SKBQ01000027">
    <property type="protein sequence ID" value="TPX14568.1"/>
    <property type="molecule type" value="Genomic_DNA"/>
</dbReference>
<evidence type="ECO:0000256" key="1">
    <source>
        <dbReference type="SAM" id="SignalP"/>
    </source>
</evidence>
<organism evidence="3 4">
    <name type="scientific">Thyridium curvatum</name>
    <dbReference type="NCBI Taxonomy" id="1093900"/>
    <lineage>
        <taxon>Eukaryota</taxon>
        <taxon>Fungi</taxon>
        <taxon>Dikarya</taxon>
        <taxon>Ascomycota</taxon>
        <taxon>Pezizomycotina</taxon>
        <taxon>Sordariomycetes</taxon>
        <taxon>Sordariomycetidae</taxon>
        <taxon>Thyridiales</taxon>
        <taxon>Thyridiaceae</taxon>
        <taxon>Thyridium</taxon>
    </lineage>
</organism>
<dbReference type="InParanoid" id="A0A507BCL0"/>
<dbReference type="CDD" id="cd24165">
    <property type="entry name" value="TfSGL-like"/>
    <property type="match status" value="1"/>
</dbReference>
<sequence>MVALKSSLLLSGWTAAVAALPPPGRAPPCRFAPLHSQEDILRDPNQFLQDYLYWEGKFHQNDVSYNTANGMSYDGTQLDWKTGIASKKHDFSAASKESLQIMIYAQAISGSPEAARFLSPDRPHAAVDIAADIMATKIKTYLKFNETYPGFGGFLPWFNSASQDIAPTSDWVNRVPALDNGELLWAVYGAIEAMESCGHKDLSQLAAKWSDWLDYTKKTASKIFYAGKGRVCAVTTIGNQSLAVTSPGQTYACEGTATLDDPYEGELFTWWLHFFSDLPQEDQDALWEAKRAKLVSVEYEMDGVGPITVQEGYWFSSHEQWKVLEMPYYDVDIVRRVFTNAERVRTCNSVVIKNPGLFASINNITNITSDEIIGYISNTGIPSVSSQKKQENIVITPYGSYPTILINKGVGLAWVRNMLIAKKMQNTYGSTEATRIDGTGVSALLTWDSKVTTVAAVLGGVQDLVRTRLRRHGLYNDFVSILEREHSRVFTELKGEHVDLCLPEAHVPDTGLKDFTSCVASPH</sequence>